<gene>
    <name evidence="5" type="ORF">SAMN05421854_10638</name>
</gene>
<dbReference type="InterPro" id="IPR036736">
    <property type="entry name" value="ACP-like_sf"/>
</dbReference>
<dbReference type="CDD" id="cd19531">
    <property type="entry name" value="LCL_NRPS-like"/>
    <property type="match status" value="1"/>
</dbReference>
<comment type="cofactor">
    <cofactor evidence="1">
        <name>pantetheine 4'-phosphate</name>
        <dbReference type="ChEBI" id="CHEBI:47942"/>
    </cofactor>
</comment>
<dbReference type="Proteomes" id="UP000199137">
    <property type="component" value="Unassembled WGS sequence"/>
</dbReference>
<dbReference type="Gene3D" id="3.40.50.1820">
    <property type="entry name" value="alpha/beta hydrolase"/>
    <property type="match status" value="1"/>
</dbReference>
<dbReference type="Gene3D" id="3.30.559.10">
    <property type="entry name" value="Chloramphenicol acetyltransferase-like domain"/>
    <property type="match status" value="1"/>
</dbReference>
<dbReference type="GO" id="GO:0009239">
    <property type="term" value="P:enterobactin biosynthetic process"/>
    <property type="evidence" value="ECO:0007669"/>
    <property type="project" value="TreeGrafter"/>
</dbReference>
<dbReference type="PANTHER" id="PTHR45527:SF1">
    <property type="entry name" value="FATTY ACID SYNTHASE"/>
    <property type="match status" value="1"/>
</dbReference>
<dbReference type="SUPFAM" id="SSF47336">
    <property type="entry name" value="ACP-like"/>
    <property type="match status" value="1"/>
</dbReference>
<dbReference type="AlphaFoldDB" id="A0A1I5RRD1"/>
<dbReference type="GO" id="GO:0047527">
    <property type="term" value="F:2,3-dihydroxybenzoate-serine ligase activity"/>
    <property type="evidence" value="ECO:0007669"/>
    <property type="project" value="TreeGrafter"/>
</dbReference>
<evidence type="ECO:0000256" key="3">
    <source>
        <dbReference type="ARBA" id="ARBA00022553"/>
    </source>
</evidence>
<dbReference type="Pfam" id="PF00550">
    <property type="entry name" value="PP-binding"/>
    <property type="match status" value="1"/>
</dbReference>
<keyword evidence="2" id="KW-0596">Phosphopantetheine</keyword>
<evidence type="ECO:0000313" key="6">
    <source>
        <dbReference type="Proteomes" id="UP000199137"/>
    </source>
</evidence>
<dbReference type="SUPFAM" id="SSF56801">
    <property type="entry name" value="Acetyl-CoA synthetase-like"/>
    <property type="match status" value="1"/>
</dbReference>
<evidence type="ECO:0000256" key="1">
    <source>
        <dbReference type="ARBA" id="ARBA00001957"/>
    </source>
</evidence>
<dbReference type="FunFam" id="3.40.50.12780:FF:000012">
    <property type="entry name" value="Non-ribosomal peptide synthetase"/>
    <property type="match status" value="1"/>
</dbReference>
<dbReference type="GO" id="GO:0008610">
    <property type="term" value="P:lipid biosynthetic process"/>
    <property type="evidence" value="ECO:0007669"/>
    <property type="project" value="UniProtKB-ARBA"/>
</dbReference>
<dbReference type="InterPro" id="IPR025110">
    <property type="entry name" value="AMP-bd_C"/>
</dbReference>
<dbReference type="InterPro" id="IPR009081">
    <property type="entry name" value="PP-bd_ACP"/>
</dbReference>
<dbReference type="OrthoDB" id="2472181at2"/>
<evidence type="ECO:0000259" key="4">
    <source>
        <dbReference type="PROSITE" id="PS50075"/>
    </source>
</evidence>
<dbReference type="Pfam" id="PF00501">
    <property type="entry name" value="AMP-binding"/>
    <property type="match status" value="1"/>
</dbReference>
<dbReference type="FunFam" id="2.30.38.10:FF:000001">
    <property type="entry name" value="Non-ribosomal peptide synthetase PvdI"/>
    <property type="match status" value="1"/>
</dbReference>
<dbReference type="InterPro" id="IPR010071">
    <property type="entry name" value="AA_adenyl_dom"/>
</dbReference>
<dbReference type="Gene3D" id="3.30.300.30">
    <property type="match status" value="1"/>
</dbReference>
<dbReference type="GO" id="GO:0031177">
    <property type="term" value="F:phosphopantetheine binding"/>
    <property type="evidence" value="ECO:0007669"/>
    <property type="project" value="TreeGrafter"/>
</dbReference>
<dbReference type="PROSITE" id="PS00455">
    <property type="entry name" value="AMP_BINDING"/>
    <property type="match status" value="1"/>
</dbReference>
<dbReference type="PANTHER" id="PTHR45527">
    <property type="entry name" value="NONRIBOSOMAL PEPTIDE SYNTHETASE"/>
    <property type="match status" value="1"/>
</dbReference>
<dbReference type="FunFam" id="1.10.1200.10:FF:000016">
    <property type="entry name" value="Non-ribosomal peptide synthase"/>
    <property type="match status" value="1"/>
</dbReference>
<dbReference type="Gene3D" id="2.30.38.10">
    <property type="entry name" value="Luciferase, Domain 3"/>
    <property type="match status" value="1"/>
</dbReference>
<dbReference type="GO" id="GO:0043041">
    <property type="term" value="P:amino acid activation for nonribosomal peptide biosynthetic process"/>
    <property type="evidence" value="ECO:0007669"/>
    <property type="project" value="TreeGrafter"/>
</dbReference>
<dbReference type="GO" id="GO:0005829">
    <property type="term" value="C:cytosol"/>
    <property type="evidence" value="ECO:0007669"/>
    <property type="project" value="TreeGrafter"/>
</dbReference>
<dbReference type="EMBL" id="FOWC01000006">
    <property type="protein sequence ID" value="SFP60970.1"/>
    <property type="molecule type" value="Genomic_DNA"/>
</dbReference>
<dbReference type="Pfam" id="PF13193">
    <property type="entry name" value="AMP-binding_C"/>
    <property type="match status" value="1"/>
</dbReference>
<dbReference type="NCBIfam" id="TIGR01733">
    <property type="entry name" value="AA-adenyl-dom"/>
    <property type="match status" value="1"/>
</dbReference>
<dbReference type="GO" id="GO:0072330">
    <property type="term" value="P:monocarboxylic acid biosynthetic process"/>
    <property type="evidence" value="ECO:0007669"/>
    <property type="project" value="UniProtKB-ARBA"/>
</dbReference>
<dbReference type="FunFam" id="3.40.50.980:FF:000001">
    <property type="entry name" value="Non-ribosomal peptide synthetase"/>
    <property type="match status" value="1"/>
</dbReference>
<evidence type="ECO:0000256" key="2">
    <source>
        <dbReference type="ARBA" id="ARBA00022450"/>
    </source>
</evidence>
<name>A0A1I5RRD1_9PSEU</name>
<accession>A0A1I5RRD1</accession>
<dbReference type="InterPro" id="IPR020845">
    <property type="entry name" value="AMP-binding_CS"/>
</dbReference>
<dbReference type="InterPro" id="IPR029058">
    <property type="entry name" value="AB_hydrolase_fold"/>
</dbReference>
<proteinExistence type="predicted"/>
<reference evidence="5 6" key="1">
    <citation type="submission" date="2016-10" db="EMBL/GenBank/DDBJ databases">
        <authorList>
            <person name="de Groot N.N."/>
        </authorList>
    </citation>
    <scope>NUCLEOTIDE SEQUENCE [LARGE SCALE GENOMIC DNA]</scope>
    <source>
        <strain evidence="5 6">DSM 44637</strain>
    </source>
</reference>
<dbReference type="InterPro" id="IPR001242">
    <property type="entry name" value="Condensation_dom"/>
</dbReference>
<protein>
    <submittedName>
        <fullName evidence="5">Amino acid adenylation domain-containing protein</fullName>
    </submittedName>
</protein>
<dbReference type="FunFam" id="3.30.300.30:FF:000010">
    <property type="entry name" value="Enterobactin synthetase component F"/>
    <property type="match status" value="1"/>
</dbReference>
<dbReference type="CDD" id="cd05930">
    <property type="entry name" value="A_NRPS"/>
    <property type="match status" value="1"/>
</dbReference>
<dbReference type="SUPFAM" id="SSF52777">
    <property type="entry name" value="CoA-dependent acyltransferases"/>
    <property type="match status" value="2"/>
</dbReference>
<evidence type="ECO:0000313" key="5">
    <source>
        <dbReference type="EMBL" id="SFP60970.1"/>
    </source>
</evidence>
<dbReference type="InterPro" id="IPR023213">
    <property type="entry name" value="CAT-like_dom_sf"/>
</dbReference>
<dbReference type="Pfam" id="PF00668">
    <property type="entry name" value="Condensation"/>
    <property type="match status" value="1"/>
</dbReference>
<dbReference type="GO" id="GO:0009366">
    <property type="term" value="C:enterobactin synthetase complex"/>
    <property type="evidence" value="ECO:0007669"/>
    <property type="project" value="TreeGrafter"/>
</dbReference>
<dbReference type="PROSITE" id="PS00012">
    <property type="entry name" value="PHOSPHOPANTETHEINE"/>
    <property type="match status" value="1"/>
</dbReference>
<sequence>MNVFPCSPGQERLWFLDRLDPGSPVYHVPTVLRLSGPLDVEALRRAFAAIAARHAALRTVFRESDGVPEQVVTENGFSFAVRSAGEDSVAQEAAAEIRAPFDLTAGPLARVLLLRRAEDQHVLVVTLHHAIADGWSVALLLDELAESYRAELSGAEPDLPPLPMQYPDFVRWQREHLDGPEGAELLQEWADRLRGAPELITLPTDRPRPATATSEGTVHEFRFPPALTEAVRALAETSGATVFMTVLAAYHALLARYSGQDDVVVGTVVGQRSQVDTERLIGFFVNTVPVRISTAGDPSFAELLLDVCDALVDALGGAEIPFERVVEAVRPERSLGHSPIYQVGFNGHGDGALPQLTGLAVTDFAGPHTGTAKLDLMLGVRDEGDCLHGYVEYRTDLFDEATIVRFAEHLCTFLTSVTADPAQQIGAVSLLDSTQRRTALDNGITRPLPAAATALELIAPHVRDRGSATAIAGSLTYRELDARANRLAHALRRRGVGPDVPVGLCVRRSAEMVVALLAVWKAGGAYVPLDPEWPLERHAYVVEEAGVRIAVVDRENAGRLPRFETVLDVDLDYAEPDTAPDVAHDPADLAYLIYTSGSTGRPKGVAVPHRGVVNLLTGFADRLGVTENDVWASVTTLAFDMSVRELLIPLIRGGTVAVISAEDCAEPVALARRLADCGATILQATPTRWRMLLASGGVPANVRERLCGGEALDRELVDALSGGRVWNLYGPTEVTMIVSAGAVSSREPVVPLGPPLPNTRLHVLDAGLNPVPPGVAGEIFVGGAGISRGYRGRPGLTAERFVPDPFAAGGSRLYATGDLARRRADGSLEFLGRSDHQVKIRGLRIEPGEIEARMRADPQVSDAVVLARSAGPDDVRLVAYVVSENTEWAPLRDRLSGQLPAYLVPQTAVFLPALPLTKNGKTDRTALPEPVWESRETGRVAPRDAVERELAGLWREVLAVEDLGVHDDFFHLGGHSLLAARLLAKVREHFQSGVGLRTLFAARTIAAFAAALRAAESGPGVTDEIALLRERIAALPDDEVLALLQTDSPPGAHR</sequence>
<dbReference type="STRING" id="112413.SAMN05421854_10638"/>
<organism evidence="5 6">
    <name type="scientific">Amycolatopsis rubida</name>
    <dbReference type="NCBI Taxonomy" id="112413"/>
    <lineage>
        <taxon>Bacteria</taxon>
        <taxon>Bacillati</taxon>
        <taxon>Actinomycetota</taxon>
        <taxon>Actinomycetes</taxon>
        <taxon>Pseudonocardiales</taxon>
        <taxon>Pseudonocardiaceae</taxon>
        <taxon>Amycolatopsis</taxon>
    </lineage>
</organism>
<dbReference type="RefSeq" id="WP_093574536.1">
    <property type="nucleotide sequence ID" value="NZ_FOWC01000006.1"/>
</dbReference>
<feature type="domain" description="Carrier" evidence="4">
    <location>
        <begin position="941"/>
        <end position="1016"/>
    </location>
</feature>
<dbReference type="Gene3D" id="3.40.50.980">
    <property type="match status" value="2"/>
</dbReference>
<dbReference type="InterPro" id="IPR000873">
    <property type="entry name" value="AMP-dep_synth/lig_dom"/>
</dbReference>
<dbReference type="PROSITE" id="PS50075">
    <property type="entry name" value="CARRIER"/>
    <property type="match status" value="1"/>
</dbReference>
<dbReference type="Gene3D" id="3.30.559.30">
    <property type="entry name" value="Nonribosomal peptide synthetase, condensation domain"/>
    <property type="match status" value="1"/>
</dbReference>
<keyword evidence="3" id="KW-0597">Phosphoprotein</keyword>
<dbReference type="InterPro" id="IPR045851">
    <property type="entry name" value="AMP-bd_C_sf"/>
</dbReference>
<dbReference type="InterPro" id="IPR006162">
    <property type="entry name" value="Ppantetheine_attach_site"/>
</dbReference>